<dbReference type="EMBL" id="FOJM01000013">
    <property type="protein sequence ID" value="SFA54139.1"/>
    <property type="molecule type" value="Genomic_DNA"/>
</dbReference>
<proteinExistence type="predicted"/>
<dbReference type="Proteomes" id="UP000198836">
    <property type="component" value="Unassembled WGS sequence"/>
</dbReference>
<dbReference type="RefSeq" id="WP_090985407.1">
    <property type="nucleotide sequence ID" value="NZ_FOJM01000013.1"/>
</dbReference>
<reference evidence="3" key="1">
    <citation type="submission" date="2016-10" db="EMBL/GenBank/DDBJ databases">
        <authorList>
            <person name="Varghese N."/>
            <person name="Submissions S."/>
        </authorList>
    </citation>
    <scope>NUCLEOTIDE SEQUENCE [LARGE SCALE GENOMIC DNA]</scope>
    <source>
        <strain evidence="3">DSM 18130</strain>
    </source>
</reference>
<gene>
    <name evidence="2" type="ORF">SAMN04488511_11331</name>
</gene>
<keyword evidence="3" id="KW-1185">Reference proteome</keyword>
<dbReference type="GO" id="GO:0042910">
    <property type="term" value="F:xenobiotic transmembrane transporter activity"/>
    <property type="evidence" value="ECO:0007669"/>
    <property type="project" value="TreeGrafter"/>
</dbReference>
<dbReference type="SUPFAM" id="SSF82693">
    <property type="entry name" value="Multidrug efflux transporter AcrB pore domain, PN1, PN2, PC1 and PC2 subdomains"/>
    <property type="match status" value="2"/>
</dbReference>
<feature type="transmembrane region" description="Helical" evidence="1">
    <location>
        <begin position="442"/>
        <end position="464"/>
    </location>
</feature>
<name>A0A1I0TQV9_9SPHI</name>
<accession>A0A1I0TQV9</accession>
<feature type="transmembrane region" description="Helical" evidence="1">
    <location>
        <begin position="906"/>
        <end position="925"/>
    </location>
</feature>
<dbReference type="SUPFAM" id="SSF82866">
    <property type="entry name" value="Multidrug efflux transporter AcrB transmembrane domain"/>
    <property type="match status" value="2"/>
</dbReference>
<dbReference type="InterPro" id="IPR001036">
    <property type="entry name" value="Acrflvin-R"/>
</dbReference>
<dbReference type="PANTHER" id="PTHR32063">
    <property type="match status" value="1"/>
</dbReference>
<dbReference type="GO" id="GO:0005886">
    <property type="term" value="C:plasma membrane"/>
    <property type="evidence" value="ECO:0007669"/>
    <property type="project" value="TreeGrafter"/>
</dbReference>
<dbReference type="AlphaFoldDB" id="A0A1I0TQV9"/>
<feature type="transmembrane region" description="Helical" evidence="1">
    <location>
        <begin position="12"/>
        <end position="31"/>
    </location>
</feature>
<dbReference type="PRINTS" id="PR00702">
    <property type="entry name" value="ACRIFLAVINRP"/>
</dbReference>
<dbReference type="PANTHER" id="PTHR32063:SF0">
    <property type="entry name" value="SWARMING MOTILITY PROTEIN SWRC"/>
    <property type="match status" value="1"/>
</dbReference>
<keyword evidence="1" id="KW-0472">Membrane</keyword>
<dbReference type="Gene3D" id="1.20.1640.10">
    <property type="entry name" value="Multidrug efflux transporter AcrB transmembrane domain"/>
    <property type="match status" value="2"/>
</dbReference>
<dbReference type="Gene3D" id="3.30.70.1430">
    <property type="entry name" value="Multidrug efflux transporter AcrB pore domain"/>
    <property type="match status" value="2"/>
</dbReference>
<feature type="transmembrane region" description="Helical" evidence="1">
    <location>
        <begin position="984"/>
        <end position="1010"/>
    </location>
</feature>
<feature type="transmembrane region" description="Helical" evidence="1">
    <location>
        <begin position="470"/>
        <end position="492"/>
    </location>
</feature>
<dbReference type="InterPro" id="IPR027463">
    <property type="entry name" value="AcrB_DN_DC_subdom"/>
</dbReference>
<evidence type="ECO:0000256" key="1">
    <source>
        <dbReference type="SAM" id="Phobius"/>
    </source>
</evidence>
<feature type="transmembrane region" description="Helical" evidence="1">
    <location>
        <begin position="363"/>
        <end position="383"/>
    </location>
</feature>
<evidence type="ECO:0000313" key="2">
    <source>
        <dbReference type="EMBL" id="SFA54139.1"/>
    </source>
</evidence>
<keyword evidence="1" id="KW-0812">Transmembrane</keyword>
<organism evidence="2 3">
    <name type="scientific">Pedobacter suwonensis</name>
    <dbReference type="NCBI Taxonomy" id="332999"/>
    <lineage>
        <taxon>Bacteria</taxon>
        <taxon>Pseudomonadati</taxon>
        <taxon>Bacteroidota</taxon>
        <taxon>Sphingobacteriia</taxon>
        <taxon>Sphingobacteriales</taxon>
        <taxon>Sphingobacteriaceae</taxon>
        <taxon>Pedobacter</taxon>
    </lineage>
</organism>
<feature type="transmembrane region" description="Helical" evidence="1">
    <location>
        <begin position="955"/>
        <end position="972"/>
    </location>
</feature>
<dbReference type="Pfam" id="PF00873">
    <property type="entry name" value="ACR_tran"/>
    <property type="match status" value="1"/>
</dbReference>
<feature type="transmembrane region" description="Helical" evidence="1">
    <location>
        <begin position="389"/>
        <end position="410"/>
    </location>
</feature>
<dbReference type="OrthoDB" id="9798415at2"/>
<feature type="transmembrane region" description="Helical" evidence="1">
    <location>
        <begin position="535"/>
        <end position="555"/>
    </location>
</feature>
<feature type="transmembrane region" description="Helical" evidence="1">
    <location>
        <begin position="876"/>
        <end position="899"/>
    </location>
</feature>
<protein>
    <submittedName>
        <fullName evidence="2">Multidrug efflux pump subunit AcrB</fullName>
    </submittedName>
</protein>
<dbReference type="Gene3D" id="3.30.70.1320">
    <property type="entry name" value="Multidrug efflux transporter AcrB pore domain like"/>
    <property type="match status" value="1"/>
</dbReference>
<sequence>MINFIIKKPVSVIMIFTALVILGLIAVNKIAKTPLPNIQIPEITVQINSQTVSAKSLQNNVIGLLSNRFSQLYGLKNLNSESRDGYAVLKLQFDFKTDLDLTFIEVNEKIDQVMDQLPKGVQRPKAIKTDAANIPVFHLEIALKDKSNKVEGRDFESLSTFADQVIKRRFEQLPEVAFVDVTGLSGRELFVQPDYPLMKITGLNNEDLISAIQQQNMDFGGIDVLQDMQTLHIQVEGQRPLTLDDVSSIVVVKNGRQFKLSDLAKIGLRSKESKGLFLSDGRRAIDLAIIKQPTANLDDLKENIDQLLRSVRSDYPDITFRQSQDQTALLKYALSTLKQDLMIGSILALTMIFCFLRNWRSAVLVIITIPTSLLITILLFSVFGLTINIVSLSGLVLGVGLMIDNSIIVIENISQQYLETPDFEEACAQGTAGIFRPLISSVLTTCSVFVPLVFLSGIAGALFFDQAMAITLGLFTSLLVSVTLLPTLHLLVNKKKSTPWAVRSDIITKLLSVLSFDFFERLYNKGFHWVFANKVFSVVIVCLLIAANALFFSLLKKEHLPSFNRLELSAHIDWNDNTGIAENSSRVKDLIGHIAQLIDQYSASIGEEQYVMNHFAKPGSTEAELYMKFASQRMADTAKAMIYSYLNKKFPSSTLTISYPKNIVEQVFGRDQKSLVLKIRSREESIQLNDKLKDLGQKLSVIFKKAQITTPKKNKNYVLYADPSVLLRYALSLEDIQNYLLEYFKGQDIGYLSEGNAQTTISLKHKPEFFNNVLSHMVLTNRNGVAVPIGKLLRLTTIEAYKSISSDMGGTFIPIGIESSEEAGILGYLKNHLNGTDYSIEGSYFENRELIAEMSWVIAVSVLLLYFILASQFQSLIQPVIVLLELPISMSGALIMLFCFRSSVNLISLIGLVVMCGIIINDSILKLDTINQLRKTGKYDLMECIHLAGTKRLKSIVMTSLTTILSVVPFMFGSDIGSMLQRPLSLALIGGMIIGTPVSLYFIPLVYWFYYKNEPFKALSQSKNINI</sequence>
<dbReference type="STRING" id="332999.SAMN04488511_11331"/>
<dbReference type="Gene3D" id="3.30.2090.10">
    <property type="entry name" value="Multidrug efflux transporter AcrB TolC docking domain, DN and DC subdomains"/>
    <property type="match status" value="2"/>
</dbReference>
<dbReference type="Gene3D" id="3.30.70.1440">
    <property type="entry name" value="Multidrug efflux transporter AcrB pore domain"/>
    <property type="match status" value="1"/>
</dbReference>
<dbReference type="SUPFAM" id="SSF82714">
    <property type="entry name" value="Multidrug efflux transporter AcrB TolC docking domain, DN and DC subdomains"/>
    <property type="match status" value="2"/>
</dbReference>
<feature type="transmembrane region" description="Helical" evidence="1">
    <location>
        <begin position="850"/>
        <end position="870"/>
    </location>
</feature>
<keyword evidence="1" id="KW-1133">Transmembrane helix</keyword>
<evidence type="ECO:0000313" key="3">
    <source>
        <dbReference type="Proteomes" id="UP000198836"/>
    </source>
</evidence>